<dbReference type="InterPro" id="IPR043128">
    <property type="entry name" value="Rev_trsase/Diguanyl_cyclase"/>
</dbReference>
<comment type="caution">
    <text evidence="5">The sequence shown here is derived from an EMBL/GenBank/DDBJ whole genome shotgun (WGS) entry which is preliminary data.</text>
</comment>
<evidence type="ECO:0000256" key="3">
    <source>
        <dbReference type="SAM" id="MobiDB-lite"/>
    </source>
</evidence>
<organism evidence="5 6">
    <name type="scientific">Hemibagrus guttatus</name>
    <dbReference type="NCBI Taxonomy" id="175788"/>
    <lineage>
        <taxon>Eukaryota</taxon>
        <taxon>Metazoa</taxon>
        <taxon>Chordata</taxon>
        <taxon>Craniata</taxon>
        <taxon>Vertebrata</taxon>
        <taxon>Euteleostomi</taxon>
        <taxon>Actinopterygii</taxon>
        <taxon>Neopterygii</taxon>
        <taxon>Teleostei</taxon>
        <taxon>Ostariophysi</taxon>
        <taxon>Siluriformes</taxon>
        <taxon>Bagridae</taxon>
        <taxon>Hemibagrus</taxon>
    </lineage>
</organism>
<dbReference type="InterPro" id="IPR002562">
    <property type="entry name" value="3'-5'_exonuclease_dom"/>
</dbReference>
<comment type="similarity">
    <text evidence="1">Belongs to the beta type-B retroviral polymerase family. HERV class-II K(HML-2) pol subfamily.</text>
</comment>
<gene>
    <name evidence="5" type="ORF">QTP70_032391</name>
</gene>
<dbReference type="GO" id="GO:0006259">
    <property type="term" value="P:DNA metabolic process"/>
    <property type="evidence" value="ECO:0007669"/>
    <property type="project" value="UniProtKB-ARBA"/>
</dbReference>
<dbReference type="Pfam" id="PF00078">
    <property type="entry name" value="RVT_1"/>
    <property type="match status" value="1"/>
</dbReference>
<dbReference type="AlphaFoldDB" id="A0AAE0QKU1"/>
<dbReference type="InterPro" id="IPR052408">
    <property type="entry name" value="Exonuclease_MUT-7-like"/>
</dbReference>
<dbReference type="InterPro" id="IPR012337">
    <property type="entry name" value="RNaseH-like_sf"/>
</dbReference>
<dbReference type="GO" id="GO:0003676">
    <property type="term" value="F:nucleic acid binding"/>
    <property type="evidence" value="ECO:0007669"/>
    <property type="project" value="InterPro"/>
</dbReference>
<accession>A0AAE0QKU1</accession>
<dbReference type="PANTHER" id="PTHR47765:SF2">
    <property type="entry name" value="EXONUCLEASE MUT-7 HOMOLOG"/>
    <property type="match status" value="1"/>
</dbReference>
<feature type="region of interest" description="Disordered" evidence="3">
    <location>
        <begin position="858"/>
        <end position="909"/>
    </location>
</feature>
<dbReference type="InterPro" id="IPR043502">
    <property type="entry name" value="DNA/RNA_pol_sf"/>
</dbReference>
<dbReference type="InterPro" id="IPR000477">
    <property type="entry name" value="RT_dom"/>
</dbReference>
<sequence length="1030" mass="117466">MEKAYDRVPREELWYCMRKSGVAEKYVRVVQDMYERSRTVVRCAVGQTEEFKVEVGLHQGSALSPFLFAIVMDQLSEEVRQESPWTMMFADDIVICSESREQVEENLERWRFALERRGMKVSGSKTEYMCVNEREGSGTVRLQGEEVKKVQEFKYLGSTVQSNGECGKEVKKRVQAGWNGWRKVWGVLCERKISARIKEKVYRTVVRAAMLYGLETVSLRKRQESELEEVDSVPLERRLLEENEPDLEIRRNNPHSTVSFLSSGFPSSVSVCVCVCVKEWGQGEDKDERLSGDDVAMLREQLCELWSRKDLEELRRLAVSGFSRVCSPLAQLLTLLDGCPSVQKSRSITLGQFLLTEFVRWRRGQAQGSLKELEDEEEKRNLQLRALELTASQPGCMELLLEIYELKNLEKNVLLEHVALLQNNACFREAAMLGVKLGLQKELDLEQMCVPLILMDKMPLAEAYVQDHADLQERLILLLDSLCGPDFNLENMHRQFPCLSLSKHQTDQIQPKLLVRHVFRLMEKFSIDPGLCVNAAYKRKLGSLRFLMYKRFGEVTVEGSVDLQVVLVELLVKYCGLETAAQWAKHYSVPRDRLPFGVWDTMETLSSSQLEINEVCSPLDLWLTPPSHQLHFYQLPLDRQQVHMVENVEQLELCRDSVLQAGHVVGVDMEWRARFGTVSTQSISLIQLAVKERVFLLDLCAPDLRHHSLTVSFVRALLTNTSILKLVSYLLLCVCVCVFGYGMSGDLRSLVATWPELKEQPLEFKGVLDLLQVHQQLQRCWRGRAGPRPVEVNEGPVEKGLSLLVQQVLGKPLDKTEQLSNWERRPLRTGQVRYAAIDAYCLLDVYLTLSSDPKAFGLPDDLRSIKPSSSTKSDWGKKNKEKKKQRARPSASGHVGDEDRCVRGNGQQHQDSITPQELRVVCDNMLQGLGRYLRCVGVDVLMLENTDDHKVAAEIARKEGRIILTSGQPFQTLRSQVSEGRCLTLDCSEKARDQAVRVLKHFNVHLTPSDIFSRCQVSVCVWKESPVSVN</sequence>
<dbReference type="Proteomes" id="UP001274896">
    <property type="component" value="Unassembled WGS sequence"/>
</dbReference>
<evidence type="ECO:0000256" key="2">
    <source>
        <dbReference type="ARBA" id="ARBA00012180"/>
    </source>
</evidence>
<evidence type="ECO:0000259" key="4">
    <source>
        <dbReference type="PROSITE" id="PS50878"/>
    </source>
</evidence>
<dbReference type="Pfam" id="PF01612">
    <property type="entry name" value="DNA_pol_A_exo1"/>
    <property type="match status" value="1"/>
</dbReference>
<dbReference type="InterPro" id="IPR002782">
    <property type="entry name" value="Mut7-C_RNAse_dom"/>
</dbReference>
<feature type="domain" description="Reverse transcriptase" evidence="4">
    <location>
        <begin position="1"/>
        <end position="160"/>
    </location>
</feature>
<dbReference type="SMART" id="SM00474">
    <property type="entry name" value="35EXOc"/>
    <property type="match status" value="1"/>
</dbReference>
<evidence type="ECO:0000313" key="6">
    <source>
        <dbReference type="Proteomes" id="UP001274896"/>
    </source>
</evidence>
<dbReference type="Gene3D" id="3.30.70.270">
    <property type="match status" value="1"/>
</dbReference>
<dbReference type="GO" id="GO:0008408">
    <property type="term" value="F:3'-5' exonuclease activity"/>
    <property type="evidence" value="ECO:0007669"/>
    <property type="project" value="InterPro"/>
</dbReference>
<protein>
    <recommendedName>
        <fullName evidence="2">ribonuclease H</fullName>
        <ecNumber evidence="2">3.1.26.4</ecNumber>
    </recommendedName>
</protein>
<dbReference type="PROSITE" id="PS50878">
    <property type="entry name" value="RT_POL"/>
    <property type="match status" value="1"/>
</dbReference>
<name>A0AAE0QKU1_9TELE</name>
<dbReference type="GO" id="GO:0004523">
    <property type="term" value="F:RNA-DNA hybrid ribonuclease activity"/>
    <property type="evidence" value="ECO:0007669"/>
    <property type="project" value="UniProtKB-EC"/>
</dbReference>
<dbReference type="InterPro" id="IPR036397">
    <property type="entry name" value="RNaseH_sf"/>
</dbReference>
<dbReference type="SUPFAM" id="SSF53098">
    <property type="entry name" value="Ribonuclease H-like"/>
    <property type="match status" value="1"/>
</dbReference>
<evidence type="ECO:0000256" key="1">
    <source>
        <dbReference type="ARBA" id="ARBA00010879"/>
    </source>
</evidence>
<proteinExistence type="inferred from homology"/>
<dbReference type="SUPFAM" id="SSF56672">
    <property type="entry name" value="DNA/RNA polymerases"/>
    <property type="match status" value="1"/>
</dbReference>
<dbReference type="EMBL" id="JAUCMX010000015">
    <property type="protein sequence ID" value="KAK3522205.1"/>
    <property type="molecule type" value="Genomic_DNA"/>
</dbReference>
<dbReference type="PANTHER" id="PTHR47765">
    <property type="entry name" value="3'-5' EXONUCLEASE DOMAIN-CONTAINING PROTEIN"/>
    <property type="match status" value="1"/>
</dbReference>
<reference evidence="5" key="1">
    <citation type="submission" date="2023-06" db="EMBL/GenBank/DDBJ databases">
        <title>Male Hemibagrus guttatus genome.</title>
        <authorList>
            <person name="Bian C."/>
        </authorList>
    </citation>
    <scope>NUCLEOTIDE SEQUENCE</scope>
    <source>
        <strain evidence="5">Male_cb2023</strain>
        <tissue evidence="5">Muscle</tissue>
    </source>
</reference>
<dbReference type="EC" id="3.1.26.4" evidence="2"/>
<dbReference type="Pfam" id="PF01927">
    <property type="entry name" value="Mut7-C"/>
    <property type="match status" value="1"/>
</dbReference>
<evidence type="ECO:0000313" key="5">
    <source>
        <dbReference type="EMBL" id="KAK3522205.1"/>
    </source>
</evidence>
<dbReference type="Gene3D" id="3.30.420.10">
    <property type="entry name" value="Ribonuclease H-like superfamily/Ribonuclease H"/>
    <property type="match status" value="1"/>
</dbReference>
<keyword evidence="6" id="KW-1185">Reference proteome</keyword>